<evidence type="ECO:0000256" key="1">
    <source>
        <dbReference type="ARBA" id="ARBA00004442"/>
    </source>
</evidence>
<keyword evidence="5" id="KW-0732">Signal</keyword>
<feature type="chain" id="PRO_5044892882" description="OmpA-like domain-containing protein" evidence="5">
    <location>
        <begin position="22"/>
        <end position="196"/>
    </location>
</feature>
<dbReference type="PROSITE" id="PS51123">
    <property type="entry name" value="OMPA_2"/>
    <property type="match status" value="1"/>
</dbReference>
<comment type="caution">
    <text evidence="7">The sequence shown here is derived from an EMBL/GenBank/DDBJ whole genome shotgun (WGS) entry which is preliminary data.</text>
</comment>
<dbReference type="PRINTS" id="PR01021">
    <property type="entry name" value="OMPADOMAIN"/>
</dbReference>
<dbReference type="PROSITE" id="PS51257">
    <property type="entry name" value="PROKAR_LIPOPROTEIN"/>
    <property type="match status" value="1"/>
</dbReference>
<dbReference type="InterPro" id="IPR050330">
    <property type="entry name" value="Bact_OuterMem_StrucFunc"/>
</dbReference>
<dbReference type="PANTHER" id="PTHR30329:SF21">
    <property type="entry name" value="LIPOPROTEIN YIAD-RELATED"/>
    <property type="match status" value="1"/>
</dbReference>
<evidence type="ECO:0000256" key="5">
    <source>
        <dbReference type="SAM" id="SignalP"/>
    </source>
</evidence>
<evidence type="ECO:0000256" key="2">
    <source>
        <dbReference type="ARBA" id="ARBA00023136"/>
    </source>
</evidence>
<reference evidence="7 8" key="1">
    <citation type="submission" date="2018-03" db="EMBL/GenBank/DDBJ databases">
        <title>Whole genome sequencing of Histamine producing bacteria.</title>
        <authorList>
            <person name="Butler K."/>
        </authorList>
    </citation>
    <scope>NUCLEOTIDE SEQUENCE [LARGE SCALE GENOMIC DNA]</scope>
    <source>
        <strain evidence="7 8">BT-6</strain>
    </source>
</reference>
<proteinExistence type="predicted"/>
<dbReference type="Gene3D" id="3.30.1330.60">
    <property type="entry name" value="OmpA-like domain"/>
    <property type="match status" value="1"/>
</dbReference>
<keyword evidence="3" id="KW-0998">Cell outer membrane</keyword>
<dbReference type="Pfam" id="PF00691">
    <property type="entry name" value="OmpA"/>
    <property type="match status" value="1"/>
</dbReference>
<dbReference type="PANTHER" id="PTHR30329">
    <property type="entry name" value="STATOR ELEMENT OF FLAGELLAR MOTOR COMPLEX"/>
    <property type="match status" value="1"/>
</dbReference>
<gene>
    <name evidence="7" type="ORF">CTM90_13450</name>
</gene>
<dbReference type="InterPro" id="IPR006665">
    <property type="entry name" value="OmpA-like"/>
</dbReference>
<keyword evidence="2 4" id="KW-0472">Membrane</keyword>
<dbReference type="Proteomes" id="UP000241404">
    <property type="component" value="Unassembled WGS sequence"/>
</dbReference>
<dbReference type="SUPFAM" id="SSF103088">
    <property type="entry name" value="OmpA-like"/>
    <property type="match status" value="1"/>
</dbReference>
<dbReference type="InterPro" id="IPR036737">
    <property type="entry name" value="OmpA-like_sf"/>
</dbReference>
<dbReference type="PROSITE" id="PS00018">
    <property type="entry name" value="EF_HAND_1"/>
    <property type="match status" value="1"/>
</dbReference>
<dbReference type="InterPro" id="IPR006664">
    <property type="entry name" value="OMP_bac"/>
</dbReference>
<feature type="signal peptide" evidence="5">
    <location>
        <begin position="1"/>
        <end position="21"/>
    </location>
</feature>
<dbReference type="GO" id="GO:0009279">
    <property type="term" value="C:cell outer membrane"/>
    <property type="evidence" value="ECO:0007669"/>
    <property type="project" value="UniProtKB-SubCell"/>
</dbReference>
<dbReference type="AlphaFoldDB" id="A0ABD6X1R0"/>
<dbReference type="InterPro" id="IPR018247">
    <property type="entry name" value="EF_Hand_1_Ca_BS"/>
</dbReference>
<feature type="domain" description="OmpA-like" evidence="6">
    <location>
        <begin position="66"/>
        <end position="182"/>
    </location>
</feature>
<sequence>MTVLKKTLLVSAILLSGCTTSIDQYPNIKQQYDLSDHDKDGVINQRDICKTTLNNSVITNEGCGQQINVGDVFKLHILFANDSVFITNKYNEEISLMANFMKQYPSTTVVINGYASKVGATTYNLGLSKRRSNVVRDLLIKNGIAPSRVTIEGFGETVPVLENGIEAEALSRRVTASLHGHTKEFLKQWQYLNKHN</sequence>
<dbReference type="CDD" id="cd07185">
    <property type="entry name" value="OmpA_C-like"/>
    <property type="match status" value="1"/>
</dbReference>
<organism evidence="7 8">
    <name type="scientific">Photobacterium damselae</name>
    <dbReference type="NCBI Taxonomy" id="38293"/>
    <lineage>
        <taxon>Bacteria</taxon>
        <taxon>Pseudomonadati</taxon>
        <taxon>Pseudomonadota</taxon>
        <taxon>Gammaproteobacteria</taxon>
        <taxon>Vibrionales</taxon>
        <taxon>Vibrionaceae</taxon>
        <taxon>Photobacterium</taxon>
    </lineage>
</organism>
<evidence type="ECO:0000256" key="4">
    <source>
        <dbReference type="PROSITE-ProRule" id="PRU00473"/>
    </source>
</evidence>
<protein>
    <recommendedName>
        <fullName evidence="6">OmpA-like domain-containing protein</fullName>
    </recommendedName>
</protein>
<evidence type="ECO:0000256" key="3">
    <source>
        <dbReference type="ARBA" id="ARBA00023237"/>
    </source>
</evidence>
<name>A0ABD6X1R0_PHODM</name>
<evidence type="ECO:0000259" key="6">
    <source>
        <dbReference type="PROSITE" id="PS51123"/>
    </source>
</evidence>
<dbReference type="EMBL" id="PYMM01000008">
    <property type="protein sequence ID" value="PSU16317.1"/>
    <property type="molecule type" value="Genomic_DNA"/>
</dbReference>
<accession>A0ABD6X1R0</accession>
<comment type="subcellular location">
    <subcellularLocation>
        <location evidence="1">Cell outer membrane</location>
    </subcellularLocation>
</comment>
<evidence type="ECO:0000313" key="8">
    <source>
        <dbReference type="Proteomes" id="UP000241404"/>
    </source>
</evidence>
<evidence type="ECO:0000313" key="7">
    <source>
        <dbReference type="EMBL" id="PSU16317.1"/>
    </source>
</evidence>